<gene>
    <name evidence="3" type="primary">LOC103595015</name>
</gene>
<evidence type="ECO:0000313" key="2">
    <source>
        <dbReference type="Proteomes" id="UP000694923"/>
    </source>
</evidence>
<accession>A0ABM0R7E7</accession>
<dbReference type="InterPro" id="IPR015753">
    <property type="entry name" value="LRRC37"/>
</dbReference>
<evidence type="ECO:0000256" key="1">
    <source>
        <dbReference type="SAM" id="MobiDB-lite"/>
    </source>
</evidence>
<dbReference type="PANTHER" id="PTHR23045">
    <property type="entry name" value="LEUCINE-RICH REPEAT-CONTAINING PROTEIN 37A"/>
    <property type="match status" value="1"/>
</dbReference>
<feature type="compositionally biased region" description="Basic and acidic residues" evidence="1">
    <location>
        <begin position="51"/>
        <end position="67"/>
    </location>
</feature>
<protein>
    <submittedName>
        <fullName evidence="3">Leucine-rich repeat-containing protein 37A2-like</fullName>
    </submittedName>
</protein>
<sequence>GCFGFLRHRKYSEKNHSQKGLFLLRKPLWLRDMYKPLSATRQKNMAKKLHDKTSSNEDERALRESARIQDSVYIDMPDGGEESEVSEGNTE</sequence>
<keyword evidence="2" id="KW-1185">Reference proteome</keyword>
<dbReference type="PANTHER" id="PTHR23045:SF9">
    <property type="entry name" value="LEUCINE RICH REPEAT CONTAINING 37A-RELATED"/>
    <property type="match status" value="1"/>
</dbReference>
<proteinExistence type="predicted"/>
<reference evidence="3" key="1">
    <citation type="submission" date="2025-08" db="UniProtKB">
        <authorList>
            <consortium name="RefSeq"/>
        </authorList>
    </citation>
    <scope>IDENTIFICATION</scope>
</reference>
<dbReference type="RefSeq" id="XP_008576538.1">
    <property type="nucleotide sequence ID" value="XM_008578316.1"/>
</dbReference>
<dbReference type="Proteomes" id="UP000694923">
    <property type="component" value="Unplaced"/>
</dbReference>
<organism evidence="2 3">
    <name type="scientific">Galeopterus variegatus</name>
    <name type="common">Malayan flying lemur</name>
    <name type="synonym">Cynocephalus variegatus</name>
    <dbReference type="NCBI Taxonomy" id="482537"/>
    <lineage>
        <taxon>Eukaryota</taxon>
        <taxon>Metazoa</taxon>
        <taxon>Chordata</taxon>
        <taxon>Craniata</taxon>
        <taxon>Vertebrata</taxon>
        <taxon>Euteleostomi</taxon>
        <taxon>Mammalia</taxon>
        <taxon>Eutheria</taxon>
        <taxon>Euarchontoglires</taxon>
        <taxon>Dermoptera</taxon>
        <taxon>Cynocephalidae</taxon>
        <taxon>Galeopterus</taxon>
    </lineage>
</organism>
<evidence type="ECO:0000313" key="3">
    <source>
        <dbReference type="RefSeq" id="XP_008576538.1"/>
    </source>
</evidence>
<feature type="compositionally biased region" description="Acidic residues" evidence="1">
    <location>
        <begin position="78"/>
        <end position="91"/>
    </location>
</feature>
<name>A0ABM0R7E7_GALVR</name>
<feature type="non-terminal residue" evidence="3">
    <location>
        <position position="1"/>
    </location>
</feature>
<dbReference type="GeneID" id="103595015"/>
<feature type="region of interest" description="Disordered" evidence="1">
    <location>
        <begin position="40"/>
        <end position="91"/>
    </location>
</feature>